<dbReference type="InterPro" id="IPR036388">
    <property type="entry name" value="WH-like_DNA-bd_sf"/>
</dbReference>
<dbReference type="InterPro" id="IPR027417">
    <property type="entry name" value="P-loop_NTPase"/>
</dbReference>
<gene>
    <name evidence="8" type="ORF">G7043_44140</name>
</gene>
<dbReference type="SMART" id="SM00028">
    <property type="entry name" value="TPR"/>
    <property type="match status" value="5"/>
</dbReference>
<dbReference type="SUPFAM" id="SSF52540">
    <property type="entry name" value="P-loop containing nucleoside triphosphate hydrolases"/>
    <property type="match status" value="1"/>
</dbReference>
<dbReference type="InterPro" id="IPR051677">
    <property type="entry name" value="AfsR-DnrI-RedD_regulator"/>
</dbReference>
<keyword evidence="9" id="KW-1185">Reference proteome</keyword>
<evidence type="ECO:0000313" key="8">
    <source>
        <dbReference type="EMBL" id="NGY65899.1"/>
    </source>
</evidence>
<dbReference type="RefSeq" id="WP_166055085.1">
    <property type="nucleotide sequence ID" value="NZ_JAAMPJ010000018.1"/>
</dbReference>
<dbReference type="PANTHER" id="PTHR35807:SF1">
    <property type="entry name" value="TRANSCRIPTIONAL REGULATOR REDD"/>
    <property type="match status" value="1"/>
</dbReference>
<protein>
    <submittedName>
        <fullName evidence="8">AfsR/SARP family transcriptional regulator</fullName>
    </submittedName>
</protein>
<dbReference type="Pfam" id="PF13424">
    <property type="entry name" value="TPR_12"/>
    <property type="match status" value="2"/>
</dbReference>
<dbReference type="GO" id="GO:0000160">
    <property type="term" value="P:phosphorelay signal transduction system"/>
    <property type="evidence" value="ECO:0007669"/>
    <property type="project" value="InterPro"/>
</dbReference>
<dbReference type="AlphaFoldDB" id="A0A7C9W9F1"/>
<dbReference type="Proteomes" id="UP000481360">
    <property type="component" value="Unassembled WGS sequence"/>
</dbReference>
<dbReference type="Pfam" id="PF03704">
    <property type="entry name" value="BTAD"/>
    <property type="match status" value="1"/>
</dbReference>
<dbReference type="Gene3D" id="1.25.40.10">
    <property type="entry name" value="Tetratricopeptide repeat domain"/>
    <property type="match status" value="3"/>
</dbReference>
<keyword evidence="3 6" id="KW-0238">DNA-binding</keyword>
<dbReference type="Gene3D" id="3.40.50.300">
    <property type="entry name" value="P-loop containing nucleotide triphosphate hydrolases"/>
    <property type="match status" value="1"/>
</dbReference>
<dbReference type="InterPro" id="IPR001867">
    <property type="entry name" value="OmpR/PhoB-type_DNA-bd"/>
</dbReference>
<keyword evidence="2" id="KW-0805">Transcription regulation</keyword>
<dbReference type="PROSITE" id="PS50005">
    <property type="entry name" value="TPR"/>
    <property type="match status" value="1"/>
</dbReference>
<accession>A0A7C9W9F1</accession>
<proteinExistence type="inferred from homology"/>
<evidence type="ECO:0000256" key="4">
    <source>
        <dbReference type="ARBA" id="ARBA00023163"/>
    </source>
</evidence>
<feature type="repeat" description="TPR" evidence="5">
    <location>
        <begin position="830"/>
        <end position="863"/>
    </location>
</feature>
<evidence type="ECO:0000256" key="6">
    <source>
        <dbReference type="PROSITE-ProRule" id="PRU01091"/>
    </source>
</evidence>
<comment type="similarity">
    <text evidence="1">Belongs to the AfsR/DnrI/RedD regulatory family.</text>
</comment>
<name>A0A7C9W9F1_9PSEU</name>
<dbReference type="Pfam" id="PF00486">
    <property type="entry name" value="Trans_reg_C"/>
    <property type="match status" value="1"/>
</dbReference>
<dbReference type="SMART" id="SM00862">
    <property type="entry name" value="Trans_reg_C"/>
    <property type="match status" value="1"/>
</dbReference>
<evidence type="ECO:0000313" key="9">
    <source>
        <dbReference type="Proteomes" id="UP000481360"/>
    </source>
</evidence>
<keyword evidence="5" id="KW-0802">TPR repeat</keyword>
<reference evidence="8 9" key="1">
    <citation type="submission" date="2020-03" db="EMBL/GenBank/DDBJ databases">
        <title>Isolation and identification of active actinomycetes.</title>
        <authorList>
            <person name="Sun X."/>
        </authorList>
    </citation>
    <scope>NUCLEOTIDE SEQUENCE [LARGE SCALE GENOMIC DNA]</scope>
    <source>
        <strain evidence="8 9">NEAU-D13</strain>
    </source>
</reference>
<dbReference type="EMBL" id="JAAMPJ010000018">
    <property type="protein sequence ID" value="NGY65899.1"/>
    <property type="molecule type" value="Genomic_DNA"/>
</dbReference>
<dbReference type="SUPFAM" id="SSF46894">
    <property type="entry name" value="C-terminal effector domain of the bipartite response regulators"/>
    <property type="match status" value="1"/>
</dbReference>
<dbReference type="SUPFAM" id="SSF48452">
    <property type="entry name" value="TPR-like"/>
    <property type="match status" value="2"/>
</dbReference>
<feature type="domain" description="OmpR/PhoB-type" evidence="7">
    <location>
        <begin position="1"/>
        <end position="92"/>
    </location>
</feature>
<dbReference type="CDD" id="cd15831">
    <property type="entry name" value="BTAD"/>
    <property type="match status" value="1"/>
</dbReference>
<sequence length="924" mass="101317">MEFRVLGDIEMRVDGESVAMGHARQLCVLVALVHDIGTAVSVDQLLSRVWDENQPKGGRKVLYGYLTRLRRNLRAVEGITIVREGSGYVLTGDGGMVDLHRVRRLIAQARAAEDELAAELFGRAFALWRGKPFGALETAWIDGLRATLEAERFAATLDRNDVELRLGHHRELVPELLAESAVHPLDERLTGQVVVALRRSGRSAEADRHYERIQRRLADELGVDPSPRLRELYERGPDERIAVSGAVASDAAPVPRQLPAHTPHFVGRENELVVLDEALRFQRSRPGQAVVVAISGPAGVGKTTLAVHWAQRVQDLFPDGQLYVNLRGFDRTGTAVAPSGALRGFLFALGVSPHRMPTDLDTQTAMYRGLLGDRRMLIVLDNARDVGQVQPLLPGAGNSAVLVTSRTRLFDLVAREGAHAVTVRPLPGQDARELLGRHLGRDRVDAEPDVVDELIARSGALPLALAVLAARAALNPAFPLRALAEELTAERAGLDAFDGTDQETNVRAAISWSYQHLRPAAARMFRLLSIHPGPDFTTPATASLAGVDLATAGDALDELMGVHLVEERLPGRFALHDLVRAYAAEQSQAEDDETVRTDALRRVVDHYLHTAWRAALLLRPMRTPITLKGPSPGTTPEVLGGYSEAWRWFEAETAVLIAAMHLAVDTGFDEQVWQLAWTMADHLDRKGRWHDWTEVGHVALAAGRRLRDQRALASAHRGLGHALILLRSFEESQAHLNAALQLDSDPEAQAGVFRGLALLADTRGRFEEALECGERALALSRSCDDRAGEAAALNQVGWYHCRLGHHQQALHFCEEALDGHRELGDWTAEAVTWDSLGYVHHHMGHRSQAVECYAHALDLYRKLGDRFEEAATFGRLADVYEAEQDPAAASDALRRAAGILEALHHPDAADVRARLHVLAGAGRG</sequence>
<comment type="caution">
    <text evidence="8">The sequence shown here is derived from an EMBL/GenBank/DDBJ whole genome shotgun (WGS) entry which is preliminary data.</text>
</comment>
<dbReference type="InterPro" id="IPR005158">
    <property type="entry name" value="BTAD"/>
</dbReference>
<dbReference type="GO" id="GO:0006355">
    <property type="term" value="P:regulation of DNA-templated transcription"/>
    <property type="evidence" value="ECO:0007669"/>
    <property type="project" value="InterPro"/>
</dbReference>
<dbReference type="InterPro" id="IPR011990">
    <property type="entry name" value="TPR-like_helical_dom_sf"/>
</dbReference>
<dbReference type="PANTHER" id="PTHR35807">
    <property type="entry name" value="TRANSCRIPTIONAL REGULATOR REDD-RELATED"/>
    <property type="match status" value="1"/>
</dbReference>
<dbReference type="SMART" id="SM01043">
    <property type="entry name" value="BTAD"/>
    <property type="match status" value="1"/>
</dbReference>
<dbReference type="GO" id="GO:0003677">
    <property type="term" value="F:DNA binding"/>
    <property type="evidence" value="ECO:0007669"/>
    <property type="project" value="UniProtKB-UniRule"/>
</dbReference>
<dbReference type="PROSITE" id="PS51755">
    <property type="entry name" value="OMPR_PHOB"/>
    <property type="match status" value="1"/>
</dbReference>
<dbReference type="InterPro" id="IPR016032">
    <property type="entry name" value="Sig_transdc_resp-reg_C-effctor"/>
</dbReference>
<feature type="DNA-binding region" description="OmpR/PhoB-type" evidence="6">
    <location>
        <begin position="1"/>
        <end position="92"/>
    </location>
</feature>
<evidence type="ECO:0000256" key="5">
    <source>
        <dbReference type="PROSITE-ProRule" id="PRU00339"/>
    </source>
</evidence>
<evidence type="ECO:0000256" key="2">
    <source>
        <dbReference type="ARBA" id="ARBA00023015"/>
    </source>
</evidence>
<keyword evidence="4" id="KW-0804">Transcription</keyword>
<dbReference type="Gene3D" id="1.10.10.10">
    <property type="entry name" value="Winged helix-like DNA-binding domain superfamily/Winged helix DNA-binding domain"/>
    <property type="match status" value="1"/>
</dbReference>
<dbReference type="GO" id="GO:0043531">
    <property type="term" value="F:ADP binding"/>
    <property type="evidence" value="ECO:0007669"/>
    <property type="project" value="InterPro"/>
</dbReference>
<organism evidence="8 9">
    <name type="scientific">Lentzea alba</name>
    <dbReference type="NCBI Taxonomy" id="2714351"/>
    <lineage>
        <taxon>Bacteria</taxon>
        <taxon>Bacillati</taxon>
        <taxon>Actinomycetota</taxon>
        <taxon>Actinomycetes</taxon>
        <taxon>Pseudonocardiales</taxon>
        <taxon>Pseudonocardiaceae</taxon>
        <taxon>Lentzea</taxon>
    </lineage>
</organism>
<dbReference type="PRINTS" id="PR00364">
    <property type="entry name" value="DISEASERSIST"/>
</dbReference>
<evidence type="ECO:0000256" key="3">
    <source>
        <dbReference type="ARBA" id="ARBA00023125"/>
    </source>
</evidence>
<evidence type="ECO:0000259" key="7">
    <source>
        <dbReference type="PROSITE" id="PS51755"/>
    </source>
</evidence>
<evidence type="ECO:0000256" key="1">
    <source>
        <dbReference type="ARBA" id="ARBA00005820"/>
    </source>
</evidence>
<dbReference type="InterPro" id="IPR019734">
    <property type="entry name" value="TPR_rpt"/>
</dbReference>